<accession>A0A0J7XYT8</accession>
<comment type="caution">
    <text evidence="1">The sequence shown here is derived from an EMBL/GenBank/DDBJ whole genome shotgun (WGS) entry which is preliminary data.</text>
</comment>
<dbReference type="PATRIC" id="fig|1114963.3.peg.1953"/>
<dbReference type="EMBL" id="JACU01000004">
    <property type="protein sequence ID" value="KMS56662.1"/>
    <property type="molecule type" value="Genomic_DNA"/>
</dbReference>
<dbReference type="Proteomes" id="UP000052268">
    <property type="component" value="Unassembled WGS sequence"/>
</dbReference>
<sequence>MLPSAVQAQAPKATLAAESRLRRPFPSFFSDFQKAVLADDRERVADMTALPFKDFSGAEPARSADTRADLLKNYARIFTPAVIAGIREGRFRAFRPGSDDGEAPGPIVKGEYLLDLPNETDQIVFIPWGGSYKMGRIPFYS</sequence>
<organism evidence="1 2">
    <name type="scientific">Novosphingobium barchaimii LL02</name>
    <dbReference type="NCBI Taxonomy" id="1114963"/>
    <lineage>
        <taxon>Bacteria</taxon>
        <taxon>Pseudomonadati</taxon>
        <taxon>Pseudomonadota</taxon>
        <taxon>Alphaproteobacteria</taxon>
        <taxon>Sphingomonadales</taxon>
        <taxon>Sphingomonadaceae</taxon>
        <taxon>Novosphingobium</taxon>
    </lineage>
</organism>
<reference evidence="1 2" key="1">
    <citation type="journal article" date="2015" name="G3 (Bethesda)">
        <title>Insights into Ongoing Evolution of the Hexachlorocyclohexane Catabolic Pathway from Comparative Genomics of Ten Sphingomonadaceae Strains.</title>
        <authorList>
            <person name="Pearce S.L."/>
            <person name="Oakeshott J.G."/>
            <person name="Pandey G."/>
        </authorList>
    </citation>
    <scope>NUCLEOTIDE SEQUENCE [LARGE SCALE GENOMIC DNA]</scope>
    <source>
        <strain evidence="1 2">LL02</strain>
    </source>
</reference>
<keyword evidence="2" id="KW-1185">Reference proteome</keyword>
<name>A0A0J7XYT8_9SPHN</name>
<gene>
    <name evidence="1" type="ORF">V474_15630</name>
</gene>
<proteinExistence type="predicted"/>
<dbReference type="AlphaFoldDB" id="A0A0J7XYT8"/>
<evidence type="ECO:0000313" key="1">
    <source>
        <dbReference type="EMBL" id="KMS56662.1"/>
    </source>
</evidence>
<evidence type="ECO:0000313" key="2">
    <source>
        <dbReference type="Proteomes" id="UP000052268"/>
    </source>
</evidence>
<protein>
    <submittedName>
        <fullName evidence="1">Uncharacterized protein</fullName>
    </submittedName>
</protein>